<organism evidence="1 2">
    <name type="scientific">Lactuca virosa</name>
    <dbReference type="NCBI Taxonomy" id="75947"/>
    <lineage>
        <taxon>Eukaryota</taxon>
        <taxon>Viridiplantae</taxon>
        <taxon>Streptophyta</taxon>
        <taxon>Embryophyta</taxon>
        <taxon>Tracheophyta</taxon>
        <taxon>Spermatophyta</taxon>
        <taxon>Magnoliopsida</taxon>
        <taxon>eudicotyledons</taxon>
        <taxon>Gunneridae</taxon>
        <taxon>Pentapetalae</taxon>
        <taxon>asterids</taxon>
        <taxon>campanulids</taxon>
        <taxon>Asterales</taxon>
        <taxon>Asteraceae</taxon>
        <taxon>Cichorioideae</taxon>
        <taxon>Cichorieae</taxon>
        <taxon>Lactucinae</taxon>
        <taxon>Lactuca</taxon>
    </lineage>
</organism>
<evidence type="ECO:0000313" key="2">
    <source>
        <dbReference type="Proteomes" id="UP001157418"/>
    </source>
</evidence>
<dbReference type="EMBL" id="CAKMRJ010005412">
    <property type="protein sequence ID" value="CAH1440688.1"/>
    <property type="molecule type" value="Genomic_DNA"/>
</dbReference>
<name>A0AAU9NSF8_9ASTR</name>
<gene>
    <name evidence="1" type="ORF">LVIROSA_LOCUS26807</name>
</gene>
<accession>A0AAU9NSF8</accession>
<dbReference type="PANTHER" id="PTHR47186">
    <property type="entry name" value="LEUCINE-RICH REPEAT-CONTAINING PROTEIN 57"/>
    <property type="match status" value="1"/>
</dbReference>
<proteinExistence type="predicted"/>
<dbReference type="InterPro" id="IPR032675">
    <property type="entry name" value="LRR_dom_sf"/>
</dbReference>
<dbReference type="PANTHER" id="PTHR47186:SF33">
    <property type="entry name" value="NB-ARC DOMAIN-CONTAINING PROTEIN"/>
    <property type="match status" value="1"/>
</dbReference>
<evidence type="ECO:0000313" key="1">
    <source>
        <dbReference type="EMBL" id="CAH1440688.1"/>
    </source>
</evidence>
<keyword evidence="2" id="KW-1185">Reference proteome</keyword>
<protein>
    <submittedName>
        <fullName evidence="1">Uncharacterized protein</fullName>
    </submittedName>
</protein>
<reference evidence="1 2" key="1">
    <citation type="submission" date="2022-01" db="EMBL/GenBank/DDBJ databases">
        <authorList>
            <person name="Xiong W."/>
            <person name="Schranz E."/>
        </authorList>
    </citation>
    <scope>NUCLEOTIDE SEQUENCE [LARGE SCALE GENOMIC DNA]</scope>
</reference>
<comment type="caution">
    <text evidence="1">The sequence shown here is derived from an EMBL/GenBank/DDBJ whole genome shotgun (WGS) entry which is preliminary data.</text>
</comment>
<dbReference type="SUPFAM" id="SSF52058">
    <property type="entry name" value="L domain-like"/>
    <property type="match status" value="1"/>
</dbReference>
<dbReference type="Proteomes" id="UP001157418">
    <property type="component" value="Unassembled WGS sequence"/>
</dbReference>
<sequence length="153" mass="17309">MHDLINDLATSVAGEFSFRLDSEVDVSNTNESLDKFCHFSASLRYGSYRNIKELQRAKRLRTLILMSSGWEEDDLLDKVLAELLPELQFLRVLIVMDLSSGLYTSQGSRIITKVPQSIGSLKHLRYLDFSYTGITCVPEQVSHLYNSTELVGS</sequence>
<dbReference type="Gene3D" id="3.80.10.10">
    <property type="entry name" value="Ribonuclease Inhibitor"/>
    <property type="match status" value="1"/>
</dbReference>
<dbReference type="AlphaFoldDB" id="A0AAU9NSF8"/>